<dbReference type="GO" id="GO:0075306">
    <property type="term" value="P:regulation of conidium formation"/>
    <property type="evidence" value="ECO:0007669"/>
    <property type="project" value="TreeGrafter"/>
</dbReference>
<dbReference type="EMBL" id="JAFIMR010000001">
    <property type="protein sequence ID" value="KAI1881398.1"/>
    <property type="molecule type" value="Genomic_DNA"/>
</dbReference>
<dbReference type="GO" id="GO:0048315">
    <property type="term" value="P:conidium formation"/>
    <property type="evidence" value="ECO:0007669"/>
    <property type="project" value="TreeGrafter"/>
</dbReference>
<sequence>MDSSRDSLTDRASASVSSLSSCDTTVKDDTKAAEAGAHATPDLEKGLQNLERKPLAELRYKDFNTYKRLCSLIIVGNLAATIIILTRAGIERNMPTLASLCIHMGAANTMVCSLIRSPIIINILFSLFSAIPRSAPLRLRRICCKVFHLGGVHSGTGTSALIWFIGFLISYTMSKPWENPRPAAVFGLALAVMVLLLSIVVVAIPGFRRRFHDTFELTHRFAGWATLVLFWALLFLHAYDEAVVGNTTSVTSFLVTFPTFWFLSVSTVAAIWPWTMLRKVDVTPEKLSAHATRLHLHHLPDMGFGQGLSLAKHPLKDWHSFAAFTDRFDTSTPGFSCLVSNAGNWTGSVIQGGPTQIWVRGIPVCGFGHVMKMFHRIIMVTTGSGIGPCLSFIGDENRPAMRVVWQTRSPLRTYGQRTVNLVKRLDQDPVILDTDVLGRVDMLPLIRDMAKEFEAEAVCVISNPRLTARLVFELESTGIPAYGPIFDS</sequence>
<dbReference type="PANTHER" id="PTHR33927">
    <property type="entry name" value="TRANSMEMBRANE PROTEIN"/>
    <property type="match status" value="1"/>
</dbReference>
<feature type="transmembrane region" description="Helical" evidence="2">
    <location>
        <begin position="219"/>
        <end position="239"/>
    </location>
</feature>
<name>A0A9Q0AS21_9PEZI</name>
<protein>
    <recommendedName>
        <fullName evidence="5">Integral membrane protein TmpA</fullName>
    </recommendedName>
</protein>
<proteinExistence type="predicted"/>
<evidence type="ECO:0000313" key="4">
    <source>
        <dbReference type="Proteomes" id="UP000829685"/>
    </source>
</evidence>
<gene>
    <name evidence="3" type="ORF">JX265_000224</name>
</gene>
<dbReference type="PANTHER" id="PTHR33927:SF3">
    <property type="entry name" value="INTEGRAL MEMBRANE PROTEIN TMPA"/>
    <property type="match status" value="1"/>
</dbReference>
<dbReference type="GO" id="GO:0043935">
    <property type="term" value="P:sexual sporulation resulting in formation of a cellular spore"/>
    <property type="evidence" value="ECO:0007669"/>
    <property type="project" value="TreeGrafter"/>
</dbReference>
<dbReference type="Proteomes" id="UP000829685">
    <property type="component" value="Unassembled WGS sequence"/>
</dbReference>
<evidence type="ECO:0008006" key="5">
    <source>
        <dbReference type="Google" id="ProtNLM"/>
    </source>
</evidence>
<evidence type="ECO:0000256" key="2">
    <source>
        <dbReference type="SAM" id="Phobius"/>
    </source>
</evidence>
<comment type="caution">
    <text evidence="3">The sequence shown here is derived from an EMBL/GenBank/DDBJ whole genome shotgun (WGS) entry which is preliminary data.</text>
</comment>
<keyword evidence="4" id="KW-1185">Reference proteome</keyword>
<dbReference type="AlphaFoldDB" id="A0A9Q0AS21"/>
<evidence type="ECO:0000256" key="1">
    <source>
        <dbReference type="SAM" id="MobiDB-lite"/>
    </source>
</evidence>
<accession>A0A9Q0AS21</accession>
<feature type="compositionally biased region" description="Low complexity" evidence="1">
    <location>
        <begin position="12"/>
        <end position="21"/>
    </location>
</feature>
<dbReference type="GO" id="GO:0005886">
    <property type="term" value="C:plasma membrane"/>
    <property type="evidence" value="ECO:0007669"/>
    <property type="project" value="TreeGrafter"/>
</dbReference>
<keyword evidence="2" id="KW-0812">Transmembrane</keyword>
<feature type="transmembrane region" description="Helical" evidence="2">
    <location>
        <begin position="259"/>
        <end position="277"/>
    </location>
</feature>
<reference evidence="3" key="1">
    <citation type="submission" date="2021-03" db="EMBL/GenBank/DDBJ databases">
        <title>Revisited historic fungal species revealed as producer of novel bioactive compounds through whole genome sequencing and comparative genomics.</title>
        <authorList>
            <person name="Vignolle G.A."/>
            <person name="Hochenegger N."/>
            <person name="Mach R.L."/>
            <person name="Mach-Aigner A.R."/>
            <person name="Javad Rahimi M."/>
            <person name="Salim K.A."/>
            <person name="Chan C.M."/>
            <person name="Lim L.B.L."/>
            <person name="Cai F."/>
            <person name="Druzhinina I.S."/>
            <person name="U'Ren J.M."/>
            <person name="Derntl C."/>
        </authorList>
    </citation>
    <scope>NUCLEOTIDE SEQUENCE</scope>
    <source>
        <strain evidence="3">TUCIM 5799</strain>
    </source>
</reference>
<feature type="transmembrane region" description="Helical" evidence="2">
    <location>
        <begin position="69"/>
        <end position="90"/>
    </location>
</feature>
<dbReference type="InterPro" id="IPR052979">
    <property type="entry name" value="Adenylate-forming_domain"/>
</dbReference>
<feature type="region of interest" description="Disordered" evidence="1">
    <location>
        <begin position="1"/>
        <end position="25"/>
    </location>
</feature>
<feature type="transmembrane region" description="Helical" evidence="2">
    <location>
        <begin position="183"/>
        <end position="207"/>
    </location>
</feature>
<keyword evidence="2" id="KW-0472">Membrane</keyword>
<feature type="transmembrane region" description="Helical" evidence="2">
    <location>
        <begin position="146"/>
        <end position="171"/>
    </location>
</feature>
<keyword evidence="2" id="KW-1133">Transmembrane helix</keyword>
<evidence type="ECO:0000313" key="3">
    <source>
        <dbReference type="EMBL" id="KAI1881398.1"/>
    </source>
</evidence>
<feature type="transmembrane region" description="Helical" evidence="2">
    <location>
        <begin position="102"/>
        <end position="125"/>
    </location>
</feature>
<dbReference type="PROSITE" id="PS51257">
    <property type="entry name" value="PROKAR_LIPOPROTEIN"/>
    <property type="match status" value="1"/>
</dbReference>
<organism evidence="3 4">
    <name type="scientific">Neoarthrinium moseri</name>
    <dbReference type="NCBI Taxonomy" id="1658444"/>
    <lineage>
        <taxon>Eukaryota</taxon>
        <taxon>Fungi</taxon>
        <taxon>Dikarya</taxon>
        <taxon>Ascomycota</taxon>
        <taxon>Pezizomycotina</taxon>
        <taxon>Sordariomycetes</taxon>
        <taxon>Xylariomycetidae</taxon>
        <taxon>Amphisphaeriales</taxon>
        <taxon>Apiosporaceae</taxon>
        <taxon>Neoarthrinium</taxon>
    </lineage>
</organism>